<feature type="signal peptide" evidence="18">
    <location>
        <begin position="1"/>
        <end position="19"/>
    </location>
</feature>
<dbReference type="GO" id="GO:0009277">
    <property type="term" value="C:fungal-type cell wall"/>
    <property type="evidence" value="ECO:0007669"/>
    <property type="project" value="TreeGrafter"/>
</dbReference>
<dbReference type="PANTHER" id="PTHR47965">
    <property type="entry name" value="ASPARTYL PROTEASE-RELATED"/>
    <property type="match status" value="1"/>
</dbReference>
<dbReference type="EC" id="3.4.23.24" evidence="4"/>
<feature type="active site" evidence="14">
    <location>
        <position position="219"/>
    </location>
</feature>
<evidence type="ECO:0000256" key="15">
    <source>
        <dbReference type="PIRSR" id="PIRSR601461-2"/>
    </source>
</evidence>
<evidence type="ECO:0000256" key="6">
    <source>
        <dbReference type="ARBA" id="ARBA00022670"/>
    </source>
</evidence>
<keyword evidence="8 18" id="KW-0732">Signal</keyword>
<comment type="catalytic activity">
    <reaction evidence="1">
        <text>Preferential cleavage at the carboxyl of hydrophobic amino acids, but fails to cleave 15-Leu-|-Tyr-16, 16-Tyr-|-Leu-17 and 24-Phe-|-Phe-25 of insulin B chain. Activates trypsinogen, and degrades keratin.</text>
        <dbReference type="EC" id="3.4.23.24"/>
    </reaction>
</comment>
<dbReference type="InterPro" id="IPR021109">
    <property type="entry name" value="Peptidase_aspartic_dom_sf"/>
</dbReference>
<dbReference type="RefSeq" id="XP_002417130.1">
    <property type="nucleotide sequence ID" value="XM_002417085.1"/>
</dbReference>
<evidence type="ECO:0000256" key="7">
    <source>
        <dbReference type="ARBA" id="ARBA00022685"/>
    </source>
</evidence>
<dbReference type="FunFam" id="2.40.70.10:FF:000011">
    <property type="entry name" value="Aspartic protease"/>
    <property type="match status" value="1"/>
</dbReference>
<keyword evidence="12 15" id="KW-1015">Disulfide bond</keyword>
<evidence type="ECO:0000256" key="8">
    <source>
        <dbReference type="ARBA" id="ARBA00022729"/>
    </source>
</evidence>
<dbReference type="PRINTS" id="PR00792">
    <property type="entry name" value="PEPSIN"/>
</dbReference>
<dbReference type="KEGG" id="cdu:CD36_04610"/>
<keyword evidence="5" id="KW-0964">Secreted</keyword>
<dbReference type="EMBL" id="FM992688">
    <property type="protein sequence ID" value="CAX44720.1"/>
    <property type="molecule type" value="Genomic_DNA"/>
</dbReference>
<evidence type="ECO:0000256" key="10">
    <source>
        <dbReference type="ARBA" id="ARBA00022801"/>
    </source>
</evidence>
<dbReference type="InterPro" id="IPR001969">
    <property type="entry name" value="Aspartic_peptidase_AS"/>
</dbReference>
<evidence type="ECO:0000256" key="13">
    <source>
        <dbReference type="ARBA" id="ARBA00023180"/>
    </source>
</evidence>
<comment type="similarity">
    <text evidence="3 16">Belongs to the peptidase A1 family.</text>
</comment>
<dbReference type="InterPro" id="IPR033121">
    <property type="entry name" value="PEPTIDASE_A1"/>
</dbReference>
<dbReference type="CGD" id="CAL0000159293">
    <property type="gene designation" value="Cd36_04610"/>
</dbReference>
<dbReference type="Pfam" id="PF00026">
    <property type="entry name" value="Asp"/>
    <property type="match status" value="1"/>
</dbReference>
<evidence type="ECO:0000256" key="11">
    <source>
        <dbReference type="ARBA" id="ARBA00023145"/>
    </source>
</evidence>
<feature type="domain" description="Peptidase A1" evidence="19">
    <location>
        <begin position="201"/>
        <end position="549"/>
    </location>
</feature>
<feature type="compositionally biased region" description="Low complexity" evidence="17">
    <location>
        <begin position="170"/>
        <end position="181"/>
    </location>
</feature>
<dbReference type="GO" id="GO:0004190">
    <property type="term" value="F:aspartic-type endopeptidase activity"/>
    <property type="evidence" value="ECO:0007669"/>
    <property type="project" value="UniProtKB-KW"/>
</dbReference>
<evidence type="ECO:0000256" key="14">
    <source>
        <dbReference type="PIRSR" id="PIRSR601461-1"/>
    </source>
</evidence>
<feature type="disulfide bond" evidence="15">
    <location>
        <begin position="475"/>
        <end position="515"/>
    </location>
</feature>
<dbReference type="Gene3D" id="2.40.70.10">
    <property type="entry name" value="Acid Proteases"/>
    <property type="match status" value="2"/>
</dbReference>
<dbReference type="Proteomes" id="UP000002605">
    <property type="component" value="Chromosome 1"/>
</dbReference>
<comment type="subcellular location">
    <subcellularLocation>
        <location evidence="2">Secreted</location>
    </subcellularLocation>
</comment>
<keyword evidence="11" id="KW-0865">Zymogen</keyword>
<evidence type="ECO:0000256" key="9">
    <source>
        <dbReference type="ARBA" id="ARBA00022750"/>
    </source>
</evidence>
<dbReference type="GO" id="GO:0006508">
    <property type="term" value="P:proteolysis"/>
    <property type="evidence" value="ECO:0007669"/>
    <property type="project" value="UniProtKB-KW"/>
</dbReference>
<keyword evidence="10 16" id="KW-0378">Hydrolase</keyword>
<organism evidence="21 22">
    <name type="scientific">Candida dubliniensis (strain CD36 / ATCC MYA-646 / CBS 7987 / NCPF 3949 / NRRL Y-17841)</name>
    <name type="common">Yeast</name>
    <dbReference type="NCBI Taxonomy" id="573826"/>
    <lineage>
        <taxon>Eukaryota</taxon>
        <taxon>Fungi</taxon>
        <taxon>Dikarya</taxon>
        <taxon>Ascomycota</taxon>
        <taxon>Saccharomycotina</taxon>
        <taxon>Pichiomycetes</taxon>
        <taxon>Debaryomycetaceae</taxon>
        <taxon>Candida/Lodderomyces clade</taxon>
        <taxon>Candida</taxon>
    </lineage>
</organism>
<evidence type="ECO:0000256" key="17">
    <source>
        <dbReference type="SAM" id="MobiDB-lite"/>
    </source>
</evidence>
<feature type="chain" id="PRO_5002893991" description="candidapepsin" evidence="18">
    <location>
        <begin position="20"/>
        <end position="563"/>
    </location>
</feature>
<evidence type="ECO:0000256" key="12">
    <source>
        <dbReference type="ARBA" id="ARBA00023157"/>
    </source>
</evidence>
<reference evidence="21 22" key="1">
    <citation type="journal article" date="2009" name="Genome Res.">
        <title>Comparative genomics of the fungal pathogens Candida dubliniensis and Candida albicans.</title>
        <authorList>
            <person name="Jackson A.P."/>
            <person name="Gamble J.A."/>
            <person name="Yeomans T."/>
            <person name="Moran G.P."/>
            <person name="Saunders D."/>
            <person name="Harris D."/>
            <person name="Aslett M."/>
            <person name="Barrell J.F."/>
            <person name="Butler G."/>
            <person name="Citiulo F."/>
            <person name="Coleman D.C."/>
            <person name="de Groot P.W.J."/>
            <person name="Goodwin T.J."/>
            <person name="Quail M.A."/>
            <person name="McQuillan J."/>
            <person name="Munro C.A."/>
            <person name="Pain A."/>
            <person name="Poulter R.T."/>
            <person name="Rajandream M.A."/>
            <person name="Renauld H."/>
            <person name="Spiering M.J."/>
            <person name="Tivey A."/>
            <person name="Gow N.A.R."/>
            <person name="Barrell B."/>
            <person name="Sullivan D.J."/>
            <person name="Berriman M."/>
        </authorList>
    </citation>
    <scope>NUCLEOTIDE SEQUENCE [LARGE SCALE GENOMIC DNA]</scope>
    <source>
        <strain evidence="22">CD36 / ATCC MYA-646 / CBS 7987 / NCPF 3949 / NRRL Y-17841</strain>
    </source>
</reference>
<protein>
    <recommendedName>
        <fullName evidence="4">candidapepsin</fullName>
        <ecNumber evidence="4">3.4.23.24</ecNumber>
    </recommendedName>
</protein>
<dbReference type="GO" id="GO:0031505">
    <property type="term" value="P:fungal-type cell wall organization"/>
    <property type="evidence" value="ECO:0007669"/>
    <property type="project" value="TreeGrafter"/>
</dbReference>
<feature type="active site" evidence="14">
    <location>
        <position position="439"/>
    </location>
</feature>
<keyword evidence="9 16" id="KW-0064">Aspartyl protease</keyword>
<proteinExistence type="inferred from homology"/>
<dbReference type="PROSITE" id="PS00141">
    <property type="entry name" value="ASP_PROTEASE"/>
    <property type="match status" value="1"/>
</dbReference>
<dbReference type="InterPro" id="IPR001461">
    <property type="entry name" value="Aspartic_peptidase_A1"/>
</dbReference>
<dbReference type="OrthoDB" id="771136at2759"/>
<dbReference type="eggNOG" id="KOG1339">
    <property type="taxonomic scope" value="Eukaryota"/>
</dbReference>
<dbReference type="PANTHER" id="PTHR47965:SF12">
    <property type="entry name" value="ASPARTIC PROTEINASE 3-RELATED"/>
    <property type="match status" value="1"/>
</dbReference>
<feature type="compositionally biased region" description="Polar residues" evidence="17">
    <location>
        <begin position="151"/>
        <end position="169"/>
    </location>
</feature>
<evidence type="ECO:0000256" key="3">
    <source>
        <dbReference type="ARBA" id="ARBA00007447"/>
    </source>
</evidence>
<keyword evidence="22" id="KW-1185">Reference proteome</keyword>
<dbReference type="PROSITE" id="PS51767">
    <property type="entry name" value="PEPTIDASE_A1"/>
    <property type="match status" value="1"/>
</dbReference>
<name>B9W7Q9_CANDC</name>
<evidence type="ECO:0000256" key="16">
    <source>
        <dbReference type="RuleBase" id="RU000454"/>
    </source>
</evidence>
<evidence type="ECO:0000313" key="20">
    <source>
        <dbReference type="CGD" id="CAL0000159293"/>
    </source>
</evidence>
<dbReference type="InterPro" id="IPR033876">
    <property type="entry name" value="SAP-like"/>
</dbReference>
<dbReference type="GO" id="GO:0005576">
    <property type="term" value="C:extracellular region"/>
    <property type="evidence" value="ECO:0007669"/>
    <property type="project" value="UniProtKB-SubCell"/>
</dbReference>
<dbReference type="HOGENOM" id="CLU_013253_9_1_1"/>
<sequence>MQRILELLLLSSTALAVIGDGFIALPVHKLQADEGSVHFPNRLPIFDLVNGVAKTAQEDVNQIIQPIFGNGIFSGGSIEVGHSADGHSVKHEVSFSPPSSTDNKDNEPTKTGFSLDDLIKSIPTEFWSLIGSDKPPTLSDDRSKDADFTPSAVSQVEQPTSKSVESTAPSSVSNDSEPSSSGANKQTGAFFLSLDNTQTLYTATLKVGSPPQEVQVMIDTGSSDLWFISSGNSQCKANGGSIDCDQYGVFDKSKSSSWHDNKTDYSISYYDGDKASGTMGQDNITFAAGFSIENANFAVIENTTSSIGVFGVGYPELEAVKPKYTNLPFAMKEQNLIAKVAYSLYLDSRDAAQGYILFGGIDHAKYTGDLKAFDIVKSNDKYVYSQIPLTSVVSSLNNYTNAYGLPAGTNHPKVGAVIYNGTDSFNGGIDLKDTPTLLDTGTTYSYLSKDQVESIVGLFGNVTYNDAGKAYEVPCWVGNPGNYLEFNFKNEQYIKVPTSEFVISVGTYASGAELCVFGILPGTHSILGDNFMRSVYAVFDLEDHVISIAQAAYNDNHAVVPIE</sequence>
<evidence type="ECO:0000313" key="22">
    <source>
        <dbReference type="Proteomes" id="UP000002605"/>
    </source>
</evidence>
<dbReference type="CDD" id="cd05474">
    <property type="entry name" value="SAP_like"/>
    <property type="match status" value="1"/>
</dbReference>
<gene>
    <name evidence="21" type="primary">SAP7</name>
    <name evidence="20" type="ordered locus">Cd36_04610</name>
    <name evidence="21" type="ORF">CD36_04610</name>
</gene>
<dbReference type="SUPFAM" id="SSF50630">
    <property type="entry name" value="Acid proteases"/>
    <property type="match status" value="1"/>
</dbReference>
<evidence type="ECO:0000256" key="18">
    <source>
        <dbReference type="SAM" id="SignalP"/>
    </source>
</evidence>
<evidence type="ECO:0000256" key="2">
    <source>
        <dbReference type="ARBA" id="ARBA00004613"/>
    </source>
</evidence>
<evidence type="ECO:0000256" key="1">
    <source>
        <dbReference type="ARBA" id="ARBA00001675"/>
    </source>
</evidence>
<dbReference type="AlphaFoldDB" id="B9W7Q9"/>
<keyword evidence="13" id="KW-0325">Glycoprotein</keyword>
<keyword evidence="7" id="KW-0165">Cleavage on pair of basic residues</keyword>
<dbReference type="MEROPS" id="A01.065"/>
<feature type="region of interest" description="Disordered" evidence="17">
    <location>
        <begin position="130"/>
        <end position="186"/>
    </location>
</feature>
<evidence type="ECO:0000259" key="19">
    <source>
        <dbReference type="PROSITE" id="PS51767"/>
    </source>
</evidence>
<accession>B9W7Q9</accession>
<evidence type="ECO:0000256" key="5">
    <source>
        <dbReference type="ARBA" id="ARBA00022525"/>
    </source>
</evidence>
<dbReference type="GeneID" id="8044666"/>
<feature type="compositionally biased region" description="Basic and acidic residues" evidence="17">
    <location>
        <begin position="83"/>
        <end position="93"/>
    </location>
</feature>
<evidence type="ECO:0000313" key="21">
    <source>
        <dbReference type="EMBL" id="CAX44720.1"/>
    </source>
</evidence>
<feature type="region of interest" description="Disordered" evidence="17">
    <location>
        <begin position="83"/>
        <end position="115"/>
    </location>
</feature>
<keyword evidence="6 16" id="KW-0645">Protease</keyword>
<evidence type="ECO:0000256" key="4">
    <source>
        <dbReference type="ARBA" id="ARBA00013207"/>
    </source>
</evidence>